<keyword evidence="7" id="KW-0418">Kinase</keyword>
<dbReference type="SUPFAM" id="SSF52540">
    <property type="entry name" value="P-loop containing nucleoside triphosphate hydrolases"/>
    <property type="match status" value="1"/>
</dbReference>
<comment type="similarity">
    <text evidence="3">Belongs to the uridine kinase family.</text>
</comment>
<accession>A0AAF3FFW0</accession>
<evidence type="ECO:0000256" key="4">
    <source>
        <dbReference type="ARBA" id="ARBA00012137"/>
    </source>
</evidence>
<comment type="pathway">
    <text evidence="1">Pyrimidine metabolism; UMP biosynthesis via salvage pathway; UMP from uridine: step 1/1.</text>
</comment>
<evidence type="ECO:0000313" key="12">
    <source>
        <dbReference type="Proteomes" id="UP000887575"/>
    </source>
</evidence>
<evidence type="ECO:0000256" key="1">
    <source>
        <dbReference type="ARBA" id="ARBA00004690"/>
    </source>
</evidence>
<dbReference type="AlphaFoldDB" id="A0AAF3FFW0"/>
<name>A0AAF3FFW0_9BILA</name>
<comment type="pathway">
    <text evidence="2">Pyrimidine metabolism; CTP biosynthesis via salvage pathway; CTP from cytidine: step 1/3.</text>
</comment>
<protein>
    <recommendedName>
        <fullName evidence="4">uridine/cytidine kinase</fullName>
        <ecNumber evidence="4">2.7.1.48</ecNumber>
    </recommendedName>
</protein>
<comment type="catalytic activity">
    <reaction evidence="9">
        <text>uridine + ATP = UMP + ADP + H(+)</text>
        <dbReference type="Rhea" id="RHEA:16825"/>
        <dbReference type="ChEBI" id="CHEBI:15378"/>
        <dbReference type="ChEBI" id="CHEBI:16704"/>
        <dbReference type="ChEBI" id="CHEBI:30616"/>
        <dbReference type="ChEBI" id="CHEBI:57865"/>
        <dbReference type="ChEBI" id="CHEBI:456216"/>
        <dbReference type="EC" id="2.7.1.48"/>
    </reaction>
</comment>
<feature type="region of interest" description="Disordered" evidence="10">
    <location>
        <begin position="223"/>
        <end position="267"/>
    </location>
</feature>
<evidence type="ECO:0000256" key="6">
    <source>
        <dbReference type="ARBA" id="ARBA00022741"/>
    </source>
</evidence>
<evidence type="ECO:0000256" key="2">
    <source>
        <dbReference type="ARBA" id="ARBA00004784"/>
    </source>
</evidence>
<dbReference type="GO" id="GO:0004849">
    <property type="term" value="F:uridine kinase activity"/>
    <property type="evidence" value="ECO:0007669"/>
    <property type="project" value="UniProtKB-EC"/>
</dbReference>
<dbReference type="InterPro" id="IPR000764">
    <property type="entry name" value="Uridine_kinase-like"/>
</dbReference>
<dbReference type="Pfam" id="PF00485">
    <property type="entry name" value="PRK"/>
    <property type="match status" value="1"/>
</dbReference>
<reference evidence="13" key="1">
    <citation type="submission" date="2024-02" db="UniProtKB">
        <authorList>
            <consortium name="WormBaseParasite"/>
        </authorList>
    </citation>
    <scope>IDENTIFICATION</scope>
</reference>
<comment type="catalytic activity">
    <reaction evidence="8">
        <text>cytidine + ATP = CMP + ADP + H(+)</text>
        <dbReference type="Rhea" id="RHEA:24674"/>
        <dbReference type="ChEBI" id="CHEBI:15378"/>
        <dbReference type="ChEBI" id="CHEBI:17562"/>
        <dbReference type="ChEBI" id="CHEBI:30616"/>
        <dbReference type="ChEBI" id="CHEBI:60377"/>
        <dbReference type="ChEBI" id="CHEBI:456216"/>
        <dbReference type="EC" id="2.7.1.48"/>
    </reaction>
</comment>
<evidence type="ECO:0000256" key="10">
    <source>
        <dbReference type="SAM" id="MobiDB-lite"/>
    </source>
</evidence>
<keyword evidence="5" id="KW-0808">Transferase</keyword>
<evidence type="ECO:0000256" key="5">
    <source>
        <dbReference type="ARBA" id="ARBA00022679"/>
    </source>
</evidence>
<evidence type="ECO:0000256" key="7">
    <source>
        <dbReference type="ARBA" id="ARBA00022777"/>
    </source>
</evidence>
<dbReference type="PRINTS" id="PR00988">
    <property type="entry name" value="URIDINKINASE"/>
</dbReference>
<evidence type="ECO:0000256" key="3">
    <source>
        <dbReference type="ARBA" id="ARBA00005408"/>
    </source>
</evidence>
<dbReference type="NCBIfam" id="NF004018">
    <property type="entry name" value="PRK05480.1"/>
    <property type="match status" value="1"/>
</dbReference>
<organism evidence="12 13">
    <name type="scientific">Mesorhabditis belari</name>
    <dbReference type="NCBI Taxonomy" id="2138241"/>
    <lineage>
        <taxon>Eukaryota</taxon>
        <taxon>Metazoa</taxon>
        <taxon>Ecdysozoa</taxon>
        <taxon>Nematoda</taxon>
        <taxon>Chromadorea</taxon>
        <taxon>Rhabditida</taxon>
        <taxon>Rhabditina</taxon>
        <taxon>Rhabditomorpha</taxon>
        <taxon>Rhabditoidea</taxon>
        <taxon>Rhabditidae</taxon>
        <taxon>Mesorhabditinae</taxon>
        <taxon>Mesorhabditis</taxon>
    </lineage>
</organism>
<proteinExistence type="inferred from homology"/>
<dbReference type="CDD" id="cd02023">
    <property type="entry name" value="UMPK"/>
    <property type="match status" value="1"/>
</dbReference>
<dbReference type="InterPro" id="IPR006083">
    <property type="entry name" value="PRK/URK"/>
</dbReference>
<evidence type="ECO:0000256" key="9">
    <source>
        <dbReference type="ARBA" id="ARBA00048909"/>
    </source>
</evidence>
<evidence type="ECO:0000256" key="8">
    <source>
        <dbReference type="ARBA" id="ARBA00047436"/>
    </source>
</evidence>
<keyword evidence="6" id="KW-0547">Nucleotide-binding</keyword>
<evidence type="ECO:0000259" key="11">
    <source>
        <dbReference type="Pfam" id="PF00485"/>
    </source>
</evidence>
<feature type="domain" description="Phosphoribulokinase/uridine kinase" evidence="11">
    <location>
        <begin position="15"/>
        <end position="207"/>
    </location>
</feature>
<dbReference type="InterPro" id="IPR027417">
    <property type="entry name" value="P-loop_NTPase"/>
</dbReference>
<dbReference type="Gene3D" id="3.40.50.300">
    <property type="entry name" value="P-loop containing nucleotide triphosphate hydrolases"/>
    <property type="match status" value="1"/>
</dbReference>
<keyword evidence="12" id="KW-1185">Reference proteome</keyword>
<dbReference type="FunFam" id="3.40.50.300:FF:000339">
    <property type="entry name" value="Uridine kinase"/>
    <property type="match status" value="1"/>
</dbReference>
<dbReference type="PANTHER" id="PTHR10285">
    <property type="entry name" value="URIDINE KINASE"/>
    <property type="match status" value="1"/>
</dbReference>
<sequence length="267" mass="30226">MTRADQRRGDLPFLVGVAGGPASGKSLVCQKIIERLGHGHDYFNKQVNVISIESFYRDLTPAEQEAATRGEFDFDHPDAFEFTKLVDMIHALQRGEAVDVPVYDFDRNKIIASKKLENTDVLLVEGILVFYDKRVRELFKMKLFVDADADIRLARRVRRDTIERQRPLSSVLNVYMNKVKPDFEEFCLPTKKYADVIIPRGGENDVAIDLLVQHIHDILKSPRGSPFDARATNGQNGRYSEEDDGGSSSGRSSRKGHRKPETVGRPH</sequence>
<dbReference type="WBParaSite" id="MBELARI_LOCUS5926">
    <property type="protein sequence ID" value="MBELARI_LOCUS5926"/>
    <property type="gene ID" value="MBELARI_LOCUS5926"/>
</dbReference>
<dbReference type="Proteomes" id="UP000887575">
    <property type="component" value="Unassembled WGS sequence"/>
</dbReference>
<dbReference type="GO" id="GO:0008655">
    <property type="term" value="P:pyrimidine-containing compound salvage"/>
    <property type="evidence" value="ECO:0007669"/>
    <property type="project" value="UniProtKB-ARBA"/>
</dbReference>
<dbReference type="GO" id="GO:0005524">
    <property type="term" value="F:ATP binding"/>
    <property type="evidence" value="ECO:0007669"/>
    <property type="project" value="InterPro"/>
</dbReference>
<dbReference type="EC" id="2.7.1.48" evidence="4"/>
<evidence type="ECO:0000313" key="13">
    <source>
        <dbReference type="WBParaSite" id="MBELARI_LOCUS5926"/>
    </source>
</evidence>